<dbReference type="Pfam" id="PF00126">
    <property type="entry name" value="HTH_1"/>
    <property type="match status" value="1"/>
</dbReference>
<dbReference type="InterPro" id="IPR005119">
    <property type="entry name" value="LysR_subst-bd"/>
</dbReference>
<dbReference type="InterPro" id="IPR058163">
    <property type="entry name" value="LysR-type_TF_proteobact-type"/>
</dbReference>
<evidence type="ECO:0000313" key="7">
    <source>
        <dbReference type="Proteomes" id="UP000188174"/>
    </source>
</evidence>
<keyword evidence="7" id="KW-1185">Reference proteome</keyword>
<evidence type="ECO:0000256" key="4">
    <source>
        <dbReference type="ARBA" id="ARBA00023163"/>
    </source>
</evidence>
<keyword evidence="4" id="KW-0804">Transcription</keyword>
<dbReference type="SUPFAM" id="SSF53850">
    <property type="entry name" value="Periplasmic binding protein-like II"/>
    <property type="match status" value="1"/>
</dbReference>
<proteinExistence type="inferred from homology"/>
<evidence type="ECO:0000256" key="2">
    <source>
        <dbReference type="ARBA" id="ARBA00023015"/>
    </source>
</evidence>
<dbReference type="Pfam" id="PF03466">
    <property type="entry name" value="LysR_substrate"/>
    <property type="match status" value="1"/>
</dbReference>
<dbReference type="InterPro" id="IPR036388">
    <property type="entry name" value="WH-like_DNA-bd_sf"/>
</dbReference>
<evidence type="ECO:0000259" key="5">
    <source>
        <dbReference type="PROSITE" id="PS50931"/>
    </source>
</evidence>
<keyword evidence="6" id="KW-0614">Plasmid</keyword>
<dbReference type="RefSeq" id="WP_077293796.1">
    <property type="nucleotide sequence ID" value="NZ_CP019631.1"/>
</dbReference>
<dbReference type="PANTHER" id="PTHR30537:SF5">
    <property type="entry name" value="HTH-TYPE TRANSCRIPTIONAL ACTIVATOR TTDR-RELATED"/>
    <property type="match status" value="1"/>
</dbReference>
<protein>
    <submittedName>
        <fullName evidence="6">LysR family transcriptional regulator</fullName>
    </submittedName>
</protein>
<comment type="similarity">
    <text evidence="1">Belongs to the LysR transcriptional regulatory family.</text>
</comment>
<name>A0ABM6IB48_9HYPH</name>
<keyword evidence="2" id="KW-0805">Transcription regulation</keyword>
<dbReference type="PROSITE" id="PS50931">
    <property type="entry name" value="HTH_LYSR"/>
    <property type="match status" value="1"/>
</dbReference>
<accession>A0ABM6IB48</accession>
<evidence type="ECO:0000256" key="1">
    <source>
        <dbReference type="ARBA" id="ARBA00009437"/>
    </source>
</evidence>
<gene>
    <name evidence="6" type="ORF">B0E33_28430</name>
</gene>
<feature type="domain" description="HTH lysR-type" evidence="5">
    <location>
        <begin position="9"/>
        <end position="61"/>
    </location>
</feature>
<dbReference type="InterPro" id="IPR036390">
    <property type="entry name" value="WH_DNA-bd_sf"/>
</dbReference>
<dbReference type="Proteomes" id="UP000188174">
    <property type="component" value="Plasmid unnamed1"/>
</dbReference>
<dbReference type="SUPFAM" id="SSF46785">
    <property type="entry name" value="Winged helix' DNA-binding domain"/>
    <property type="match status" value="1"/>
</dbReference>
<sequence length="309" mass="33600">MSRQILGELEAVLAIANRGSFRAAALELGLSTTALSNLIGKLERQLGVRLFNRTTRSVSLTDAGRTFVEQVSPALRDIQDAMAAVRSQQDTPSGTLRINAFATAAREVFAPLVLAFLQRYPQVHIDLVTEGRIVDIVAEGFDLGIRTADLVPSDMIAVPLGAPRSFALVATPAYLEEHGSPGAPPDLLAHQCIRVRLPNGALYRWHFEKDGNALLIDVEGPITLDEASLARMAVLDGIGIGFFMEANVRDDIAAGRLERVLQDWTPPTSPLCLYYPGRKNPSAAFRAFVNMARELGKAATRRDLFPAEQ</sequence>
<reference evidence="6 7" key="1">
    <citation type="submission" date="2017-02" db="EMBL/GenBank/DDBJ databases">
        <authorList>
            <person name="Jeong S."/>
        </authorList>
    </citation>
    <scope>NUCLEOTIDE SEQUENCE [LARGE SCALE GENOMIC DNA]</scope>
    <source>
        <strain evidence="6 7">RMAR6-6</strain>
        <plasmid evidence="6 7">unnamed1</plasmid>
    </source>
</reference>
<dbReference type="CDD" id="cd08474">
    <property type="entry name" value="PBP2_CrgA_like_5"/>
    <property type="match status" value="1"/>
</dbReference>
<organism evidence="6 7">
    <name type="scientific">Roseibium algicola</name>
    <dbReference type="NCBI Taxonomy" id="2857014"/>
    <lineage>
        <taxon>Bacteria</taxon>
        <taxon>Pseudomonadati</taxon>
        <taxon>Pseudomonadota</taxon>
        <taxon>Alphaproteobacteria</taxon>
        <taxon>Hyphomicrobiales</taxon>
        <taxon>Stappiaceae</taxon>
        <taxon>Roseibium</taxon>
    </lineage>
</organism>
<dbReference type="Gene3D" id="1.10.10.10">
    <property type="entry name" value="Winged helix-like DNA-binding domain superfamily/Winged helix DNA-binding domain"/>
    <property type="match status" value="1"/>
</dbReference>
<dbReference type="InterPro" id="IPR000847">
    <property type="entry name" value="LysR_HTH_N"/>
</dbReference>
<geneLocation type="plasmid" evidence="6 7">
    <name>unnamed1</name>
</geneLocation>
<evidence type="ECO:0000256" key="3">
    <source>
        <dbReference type="ARBA" id="ARBA00023125"/>
    </source>
</evidence>
<evidence type="ECO:0000313" key="6">
    <source>
        <dbReference type="EMBL" id="AQQ07750.1"/>
    </source>
</evidence>
<dbReference type="Gene3D" id="3.40.190.290">
    <property type="match status" value="1"/>
</dbReference>
<dbReference type="EMBL" id="CP019631">
    <property type="protein sequence ID" value="AQQ07750.1"/>
    <property type="molecule type" value="Genomic_DNA"/>
</dbReference>
<keyword evidence="3" id="KW-0238">DNA-binding</keyword>
<dbReference type="PANTHER" id="PTHR30537">
    <property type="entry name" value="HTH-TYPE TRANSCRIPTIONAL REGULATOR"/>
    <property type="match status" value="1"/>
</dbReference>